<evidence type="ECO:0000256" key="2">
    <source>
        <dbReference type="ARBA" id="ARBA00023015"/>
    </source>
</evidence>
<reference evidence="6 7" key="1">
    <citation type="submission" date="2018-10" db="EMBL/GenBank/DDBJ databases">
        <title>Lactobacillus sp. R7 and Lactobacillus sp. R19 isolated from fermented mustard green product of Taiwan.</title>
        <authorList>
            <person name="Lin S.-T."/>
        </authorList>
    </citation>
    <scope>NUCLEOTIDE SEQUENCE [LARGE SCALE GENOMIC DNA]</scope>
    <source>
        <strain evidence="6 7">BCRC 81127</strain>
    </source>
</reference>
<keyword evidence="4" id="KW-0804">Transcription</keyword>
<dbReference type="SUPFAM" id="SSF53850">
    <property type="entry name" value="Periplasmic binding protein-like II"/>
    <property type="match status" value="1"/>
</dbReference>
<keyword evidence="3" id="KW-0238">DNA-binding</keyword>
<dbReference type="AlphaFoldDB" id="A0A4Z0JFC3"/>
<dbReference type="SUPFAM" id="SSF46785">
    <property type="entry name" value="Winged helix' DNA-binding domain"/>
    <property type="match status" value="1"/>
</dbReference>
<protein>
    <submittedName>
        <fullName evidence="6">LysR family transcriptional regulator</fullName>
    </submittedName>
</protein>
<organism evidence="6 7">
    <name type="scientific">Companilactobacillus suantsaicola</name>
    <dbReference type="NCBI Taxonomy" id="2487723"/>
    <lineage>
        <taxon>Bacteria</taxon>
        <taxon>Bacillati</taxon>
        <taxon>Bacillota</taxon>
        <taxon>Bacilli</taxon>
        <taxon>Lactobacillales</taxon>
        <taxon>Lactobacillaceae</taxon>
        <taxon>Companilactobacillus</taxon>
    </lineage>
</organism>
<dbReference type="Pfam" id="PF03466">
    <property type="entry name" value="LysR_substrate"/>
    <property type="match status" value="1"/>
</dbReference>
<dbReference type="GO" id="GO:0003677">
    <property type="term" value="F:DNA binding"/>
    <property type="evidence" value="ECO:0007669"/>
    <property type="project" value="UniProtKB-KW"/>
</dbReference>
<dbReference type="PANTHER" id="PTHR30346">
    <property type="entry name" value="TRANSCRIPTIONAL DUAL REGULATOR HCAR-RELATED"/>
    <property type="match status" value="1"/>
</dbReference>
<evidence type="ECO:0000256" key="3">
    <source>
        <dbReference type="ARBA" id="ARBA00023125"/>
    </source>
</evidence>
<dbReference type="GO" id="GO:0032993">
    <property type="term" value="C:protein-DNA complex"/>
    <property type="evidence" value="ECO:0007669"/>
    <property type="project" value="TreeGrafter"/>
</dbReference>
<evidence type="ECO:0000259" key="5">
    <source>
        <dbReference type="PROSITE" id="PS50931"/>
    </source>
</evidence>
<dbReference type="PANTHER" id="PTHR30346:SF28">
    <property type="entry name" value="HTH-TYPE TRANSCRIPTIONAL REGULATOR CYNR"/>
    <property type="match status" value="1"/>
</dbReference>
<dbReference type="Pfam" id="PF00126">
    <property type="entry name" value="HTH_1"/>
    <property type="match status" value="1"/>
</dbReference>
<dbReference type="InterPro" id="IPR036390">
    <property type="entry name" value="WH_DNA-bd_sf"/>
</dbReference>
<evidence type="ECO:0000313" key="6">
    <source>
        <dbReference type="EMBL" id="TGD21563.1"/>
    </source>
</evidence>
<dbReference type="FunFam" id="1.10.10.10:FF:000001">
    <property type="entry name" value="LysR family transcriptional regulator"/>
    <property type="match status" value="1"/>
</dbReference>
<comment type="similarity">
    <text evidence="1">Belongs to the LysR transcriptional regulatory family.</text>
</comment>
<dbReference type="InterPro" id="IPR000847">
    <property type="entry name" value="LysR_HTH_N"/>
</dbReference>
<dbReference type="InterPro" id="IPR005119">
    <property type="entry name" value="LysR_subst-bd"/>
</dbReference>
<dbReference type="PROSITE" id="PS50931">
    <property type="entry name" value="HTH_LYSR"/>
    <property type="match status" value="1"/>
</dbReference>
<dbReference type="GO" id="GO:0003700">
    <property type="term" value="F:DNA-binding transcription factor activity"/>
    <property type="evidence" value="ECO:0007669"/>
    <property type="project" value="InterPro"/>
</dbReference>
<proteinExistence type="inferred from homology"/>
<evidence type="ECO:0000256" key="1">
    <source>
        <dbReference type="ARBA" id="ARBA00009437"/>
    </source>
</evidence>
<dbReference type="InterPro" id="IPR036388">
    <property type="entry name" value="WH-like_DNA-bd_sf"/>
</dbReference>
<gene>
    <name evidence="6" type="ORF">EGT49_10945</name>
</gene>
<evidence type="ECO:0000313" key="7">
    <source>
        <dbReference type="Proteomes" id="UP000298021"/>
    </source>
</evidence>
<dbReference type="OrthoDB" id="9785745at2"/>
<sequence length="292" mass="33646">MFKQMQYFIAVVKNHSFTKAAFECNISQSAISQQVKELENSLGVKLLNRKGRSFEVTEAGRFFYTHSQDVLQEVDQLIKDTVKIIKDDELELRVGYLRSFGTKEFLKAVSEFAVEYPQVKIKINSGTHEELYKLLREGTIDLNFSDQRRALSDVYHNELLTSSEFIVAVNRSLPVDAEKIDINDLADIPCILIVDGDDKESEESYYREILGVKSAFVLAKNYDEAQMLIASNQGYLIINRRMQSQLDQNIVKIIPLVKGINRLTQNYYAYWLNDNSGFYIESFAELLKKNFV</sequence>
<dbReference type="RefSeq" id="WP_135374242.1">
    <property type="nucleotide sequence ID" value="NZ_RKLY01000035.1"/>
</dbReference>
<evidence type="ECO:0000256" key="4">
    <source>
        <dbReference type="ARBA" id="ARBA00023163"/>
    </source>
</evidence>
<name>A0A4Z0JFC3_9LACO</name>
<keyword evidence="7" id="KW-1185">Reference proteome</keyword>
<dbReference type="Gene3D" id="3.40.190.10">
    <property type="entry name" value="Periplasmic binding protein-like II"/>
    <property type="match status" value="2"/>
</dbReference>
<dbReference type="EMBL" id="RKLY01000035">
    <property type="protein sequence ID" value="TGD21563.1"/>
    <property type="molecule type" value="Genomic_DNA"/>
</dbReference>
<keyword evidence="2" id="KW-0805">Transcription regulation</keyword>
<accession>A0A4Z0JFC3</accession>
<dbReference type="Proteomes" id="UP000298021">
    <property type="component" value="Unassembled WGS sequence"/>
</dbReference>
<dbReference type="CDD" id="cd05466">
    <property type="entry name" value="PBP2_LTTR_substrate"/>
    <property type="match status" value="1"/>
</dbReference>
<feature type="domain" description="HTH lysR-type" evidence="5">
    <location>
        <begin position="1"/>
        <end position="57"/>
    </location>
</feature>
<dbReference type="PRINTS" id="PR00039">
    <property type="entry name" value="HTHLYSR"/>
</dbReference>
<dbReference type="Gene3D" id="1.10.10.10">
    <property type="entry name" value="Winged helix-like DNA-binding domain superfamily/Winged helix DNA-binding domain"/>
    <property type="match status" value="1"/>
</dbReference>
<comment type="caution">
    <text evidence="6">The sequence shown here is derived from an EMBL/GenBank/DDBJ whole genome shotgun (WGS) entry which is preliminary data.</text>
</comment>